<dbReference type="EC" id="1.11.1.24" evidence="6"/>
<dbReference type="HOGENOM" id="CLU_042529_12_2_6"/>
<dbReference type="EMBL" id="CP002339">
    <property type="protein sequence ID" value="AEF03192.1"/>
    <property type="molecule type" value="Genomic_DNA"/>
</dbReference>
<dbReference type="PROSITE" id="PS51352">
    <property type="entry name" value="THIOREDOXIN_2"/>
    <property type="match status" value="1"/>
</dbReference>
<dbReference type="OrthoDB" id="9781543at2"/>
<organism evidence="8 9">
    <name type="scientific">Alteromonas naphthalenivorans</name>
    <dbReference type="NCBI Taxonomy" id="715451"/>
    <lineage>
        <taxon>Bacteria</taxon>
        <taxon>Pseudomonadati</taxon>
        <taxon>Pseudomonadota</taxon>
        <taxon>Gammaproteobacteria</taxon>
        <taxon>Alteromonadales</taxon>
        <taxon>Alteromonadaceae</taxon>
        <taxon>Alteromonas/Salinimonas group</taxon>
        <taxon>Alteromonas</taxon>
    </lineage>
</organism>
<name>F5Z7Z9_ALTNA</name>
<dbReference type="PROSITE" id="PS01265">
    <property type="entry name" value="TPX"/>
    <property type="match status" value="1"/>
</dbReference>
<evidence type="ECO:0000313" key="9">
    <source>
        <dbReference type="Proteomes" id="UP000000683"/>
    </source>
</evidence>
<dbReference type="Gene3D" id="3.40.30.10">
    <property type="entry name" value="Glutaredoxin"/>
    <property type="match status" value="1"/>
</dbReference>
<proteinExistence type="inferred from homology"/>
<comment type="subunit">
    <text evidence="6">Homodimer.</text>
</comment>
<keyword evidence="1 6" id="KW-0575">Peroxidase</keyword>
<comment type="miscellaneous">
    <text evidence="6">The active site is a conserved redox-active cysteine residue, the peroxidatic cysteine (C(P)), which makes the nucleophilic attack on the peroxide substrate. The peroxide oxidizes the C(P)-SH to cysteine sulfenic acid (C(P)-SOH), which then reacts with another cysteine residue, the resolving cysteine (C(R)), to form a disulfide bridge. The disulfide is subsequently reduced by an appropriate electron donor to complete the catalytic cycle. In this atypical 2-Cys peroxiredoxin, C(R) is present in the same subunit to form an intramolecular disulfide. The disulfide is subsequently reduced by thioredoxin.</text>
</comment>
<dbReference type="Proteomes" id="UP000000683">
    <property type="component" value="Chromosome"/>
</dbReference>
<evidence type="ECO:0000256" key="6">
    <source>
        <dbReference type="HAMAP-Rule" id="MF_00269"/>
    </source>
</evidence>
<dbReference type="InterPro" id="IPR036249">
    <property type="entry name" value="Thioredoxin-like_sf"/>
</dbReference>
<evidence type="ECO:0000259" key="7">
    <source>
        <dbReference type="PROSITE" id="PS51352"/>
    </source>
</evidence>
<feature type="disulfide bond" description="Redox-active" evidence="6">
    <location>
        <begin position="60"/>
        <end position="94"/>
    </location>
</feature>
<dbReference type="PANTHER" id="PTHR43110:SF1">
    <property type="entry name" value="THIOL PEROXIDASE"/>
    <property type="match status" value="1"/>
</dbReference>
<comment type="similarity">
    <text evidence="6">Belongs to the peroxiredoxin family. Tpx subfamily.</text>
</comment>
<dbReference type="PANTHER" id="PTHR43110">
    <property type="entry name" value="THIOL PEROXIDASE"/>
    <property type="match status" value="1"/>
</dbReference>
<feature type="active site" description="Cysteine sulfenic acid (-SOH) intermediate" evidence="6">
    <location>
        <position position="60"/>
    </location>
</feature>
<gene>
    <name evidence="6" type="primary">tpx</name>
    <name evidence="8" type="ordered locus">ambt_08320</name>
</gene>
<dbReference type="CDD" id="cd03014">
    <property type="entry name" value="PRX_Atyp2cys"/>
    <property type="match status" value="1"/>
</dbReference>
<evidence type="ECO:0000256" key="5">
    <source>
        <dbReference type="ARBA" id="ARBA00023284"/>
    </source>
</evidence>
<dbReference type="eggNOG" id="COG2077">
    <property type="taxonomic scope" value="Bacteria"/>
</dbReference>
<dbReference type="InterPro" id="IPR002065">
    <property type="entry name" value="TPX"/>
</dbReference>
<dbReference type="NCBIfam" id="NF001808">
    <property type="entry name" value="PRK00522.1"/>
    <property type="match status" value="1"/>
</dbReference>
<feature type="domain" description="Thioredoxin" evidence="7">
    <location>
        <begin position="18"/>
        <end position="164"/>
    </location>
</feature>
<keyword evidence="3 6" id="KW-0560">Oxidoreductase</keyword>
<dbReference type="RefSeq" id="WP_013784130.1">
    <property type="nucleotide sequence ID" value="NC_015554.1"/>
</dbReference>
<dbReference type="InterPro" id="IPR013740">
    <property type="entry name" value="Redoxin"/>
</dbReference>
<dbReference type="InterPro" id="IPR018219">
    <property type="entry name" value="Tpx_CS"/>
</dbReference>
<dbReference type="HAMAP" id="MF_00269">
    <property type="entry name" value="Tpx"/>
    <property type="match status" value="1"/>
</dbReference>
<evidence type="ECO:0000256" key="4">
    <source>
        <dbReference type="ARBA" id="ARBA00023157"/>
    </source>
</evidence>
<dbReference type="InterPro" id="IPR013766">
    <property type="entry name" value="Thioredoxin_domain"/>
</dbReference>
<dbReference type="InterPro" id="IPR050455">
    <property type="entry name" value="Tpx_Peroxidase_subfamily"/>
</dbReference>
<reference evidence="8 9" key="1">
    <citation type="journal article" date="2011" name="J. Bacteriol.">
        <title>Complete genome sequence of the polycyclic aromatic hydrocarbon-degrading bacterium Alteromonas sp. strain SN2.</title>
        <authorList>
            <person name="Jin H.M."/>
            <person name="Jeong H."/>
            <person name="Moon E.J."/>
            <person name="Math R.K."/>
            <person name="Lee K."/>
            <person name="Kim H.J."/>
            <person name="Jeon C.O."/>
            <person name="Oh T.K."/>
            <person name="Kim J.F."/>
        </authorList>
    </citation>
    <scope>NUCLEOTIDE SEQUENCE [LARGE SCALE GENOMIC DNA]</scope>
    <source>
        <strain evidence="9">JCM 17741 / KACC 18427 / KCTC 11700BP / SN2</strain>
    </source>
</reference>
<keyword evidence="4 6" id="KW-1015">Disulfide bond</keyword>
<keyword evidence="5 6" id="KW-0676">Redox-active center</keyword>
<dbReference type="SUPFAM" id="SSF52833">
    <property type="entry name" value="Thioredoxin-like"/>
    <property type="match status" value="1"/>
</dbReference>
<evidence type="ECO:0000256" key="1">
    <source>
        <dbReference type="ARBA" id="ARBA00022559"/>
    </source>
</evidence>
<evidence type="ECO:0000313" key="8">
    <source>
        <dbReference type="EMBL" id="AEF03192.1"/>
    </source>
</evidence>
<dbReference type="KEGG" id="alt:ambt_08320"/>
<protein>
    <recommendedName>
        <fullName evidence="6">Thiol peroxidase</fullName>
        <shortName evidence="6">Tpx</shortName>
        <ecNumber evidence="6">1.11.1.24</ecNumber>
    </recommendedName>
    <alternativeName>
        <fullName evidence="6">Peroxiredoxin tpx</fullName>
        <shortName evidence="6">Prx</shortName>
    </alternativeName>
    <alternativeName>
        <fullName evidence="6">Thioredoxin peroxidase</fullName>
    </alternativeName>
    <alternativeName>
        <fullName evidence="6">Thioredoxin-dependent peroxiredoxin</fullName>
    </alternativeName>
</protein>
<comment type="function">
    <text evidence="6">Thiol-specific peroxidase that catalyzes the reduction of hydrogen peroxide and organic hydroperoxides to water and alcohols, respectively. Plays a role in cell protection against oxidative stress by detoxifying peroxides.</text>
</comment>
<dbReference type="Pfam" id="PF08534">
    <property type="entry name" value="Redoxin"/>
    <property type="match status" value="1"/>
</dbReference>
<evidence type="ECO:0000256" key="3">
    <source>
        <dbReference type="ARBA" id="ARBA00023002"/>
    </source>
</evidence>
<sequence length="164" mass="17241">MATVTFQGNSVSTVGSLPEVGQQAPDFTLVKADLGEVTLADLKGKRVILNIFPSIDTGTCATSVRKFNEQAAGLDNTQVICVSADLPFAAGRFCGAEGIENVITGSTFRTSFGDDYGVAFTSMPLTGLLSRTVVVIDTDGKVLYTEQVAETTEEPNYDSAMAAL</sequence>
<dbReference type="GO" id="GO:0008379">
    <property type="term" value="F:thioredoxin peroxidase activity"/>
    <property type="evidence" value="ECO:0007669"/>
    <property type="project" value="UniProtKB-UniRule"/>
</dbReference>
<accession>F5Z7Z9</accession>
<keyword evidence="9" id="KW-1185">Reference proteome</keyword>
<evidence type="ECO:0000256" key="2">
    <source>
        <dbReference type="ARBA" id="ARBA00022862"/>
    </source>
</evidence>
<comment type="catalytic activity">
    <reaction evidence="6">
        <text>a hydroperoxide + [thioredoxin]-dithiol = an alcohol + [thioredoxin]-disulfide + H2O</text>
        <dbReference type="Rhea" id="RHEA:62620"/>
        <dbReference type="Rhea" id="RHEA-COMP:10698"/>
        <dbReference type="Rhea" id="RHEA-COMP:10700"/>
        <dbReference type="ChEBI" id="CHEBI:15377"/>
        <dbReference type="ChEBI" id="CHEBI:29950"/>
        <dbReference type="ChEBI" id="CHEBI:30879"/>
        <dbReference type="ChEBI" id="CHEBI:35924"/>
        <dbReference type="ChEBI" id="CHEBI:50058"/>
        <dbReference type="EC" id="1.11.1.24"/>
    </reaction>
</comment>
<keyword evidence="2 6" id="KW-0049">Antioxidant</keyword>
<dbReference type="AlphaFoldDB" id="F5Z7Z9"/>